<reference evidence="1 2" key="1">
    <citation type="submission" date="2024-01" db="EMBL/GenBank/DDBJ databases">
        <title>A draft genome for a cacao thread blight-causing isolate of Paramarasmius palmivorus.</title>
        <authorList>
            <person name="Baruah I.K."/>
            <person name="Bukari Y."/>
            <person name="Amoako-Attah I."/>
            <person name="Meinhardt L.W."/>
            <person name="Bailey B.A."/>
            <person name="Cohen S.P."/>
        </authorList>
    </citation>
    <scope>NUCLEOTIDE SEQUENCE [LARGE SCALE GENOMIC DNA]</scope>
    <source>
        <strain evidence="1 2">GH-12</strain>
    </source>
</reference>
<sequence>MAASLDVVAMCQKGPKFAANLREWGRDFIADRKALPIPKYKGHHAAIENEDLANDIALHLQSLGKYIKAMDIVDYVARKEVRQRHGIKKGIKVRTAELWLRRMGYRWKLLGSARFLHPRRTPVP</sequence>
<protein>
    <submittedName>
        <fullName evidence="1">Uncharacterized protein</fullName>
    </submittedName>
</protein>
<gene>
    <name evidence="1" type="ORF">VNI00_016171</name>
</gene>
<dbReference type="EMBL" id="JAYKXP010000119">
    <property type="protein sequence ID" value="KAK7024610.1"/>
    <property type="molecule type" value="Genomic_DNA"/>
</dbReference>
<dbReference type="Proteomes" id="UP001383192">
    <property type="component" value="Unassembled WGS sequence"/>
</dbReference>
<evidence type="ECO:0000313" key="1">
    <source>
        <dbReference type="EMBL" id="KAK7024610.1"/>
    </source>
</evidence>
<evidence type="ECO:0000313" key="2">
    <source>
        <dbReference type="Proteomes" id="UP001383192"/>
    </source>
</evidence>
<keyword evidence="2" id="KW-1185">Reference proteome</keyword>
<organism evidence="1 2">
    <name type="scientific">Paramarasmius palmivorus</name>
    <dbReference type="NCBI Taxonomy" id="297713"/>
    <lineage>
        <taxon>Eukaryota</taxon>
        <taxon>Fungi</taxon>
        <taxon>Dikarya</taxon>
        <taxon>Basidiomycota</taxon>
        <taxon>Agaricomycotina</taxon>
        <taxon>Agaricomycetes</taxon>
        <taxon>Agaricomycetidae</taxon>
        <taxon>Agaricales</taxon>
        <taxon>Marasmiineae</taxon>
        <taxon>Marasmiaceae</taxon>
        <taxon>Paramarasmius</taxon>
    </lineage>
</organism>
<name>A0AAW0BEU6_9AGAR</name>
<comment type="caution">
    <text evidence="1">The sequence shown here is derived from an EMBL/GenBank/DDBJ whole genome shotgun (WGS) entry which is preliminary data.</text>
</comment>
<dbReference type="AlphaFoldDB" id="A0AAW0BEU6"/>
<accession>A0AAW0BEU6</accession>
<proteinExistence type="predicted"/>